<feature type="transmembrane region" description="Helical" evidence="2">
    <location>
        <begin position="392"/>
        <end position="411"/>
    </location>
</feature>
<feature type="transmembrane region" description="Helical" evidence="2">
    <location>
        <begin position="134"/>
        <end position="151"/>
    </location>
</feature>
<feature type="transmembrane region" description="Helical" evidence="2">
    <location>
        <begin position="360"/>
        <end position="380"/>
    </location>
</feature>
<feature type="transmembrane region" description="Helical" evidence="2">
    <location>
        <begin position="423"/>
        <end position="440"/>
    </location>
</feature>
<feature type="transmembrane region" description="Helical" evidence="2">
    <location>
        <begin position="237"/>
        <end position="256"/>
    </location>
</feature>
<feature type="transmembrane region" description="Helical" evidence="2">
    <location>
        <begin position="188"/>
        <end position="217"/>
    </location>
</feature>
<dbReference type="InterPro" id="IPR018580">
    <property type="entry name" value="Uncharacterised_YfhO"/>
</dbReference>
<dbReference type="PANTHER" id="PTHR38454:SF1">
    <property type="entry name" value="INTEGRAL MEMBRANE PROTEIN"/>
    <property type="match status" value="1"/>
</dbReference>
<organism evidence="3 4">
    <name type="scientific">Bilifractor porci</name>
    <dbReference type="NCBI Taxonomy" id="2606636"/>
    <lineage>
        <taxon>Bacteria</taxon>
        <taxon>Bacillati</taxon>
        <taxon>Bacillota</taxon>
        <taxon>Clostridia</taxon>
        <taxon>Lachnospirales</taxon>
        <taxon>Lachnospiraceae</taxon>
        <taxon>Bilifractor</taxon>
    </lineage>
</organism>
<dbReference type="PANTHER" id="PTHR38454">
    <property type="entry name" value="INTEGRAL MEMBRANE PROTEIN-RELATED"/>
    <property type="match status" value="1"/>
</dbReference>
<keyword evidence="4" id="KW-1185">Reference proteome</keyword>
<keyword evidence="2" id="KW-1133">Transmembrane helix</keyword>
<feature type="compositionally biased region" description="Polar residues" evidence="1">
    <location>
        <begin position="678"/>
        <end position="692"/>
    </location>
</feature>
<protein>
    <submittedName>
        <fullName evidence="3">YfhO family protein</fullName>
    </submittedName>
</protein>
<feature type="transmembrane region" description="Helical" evidence="2">
    <location>
        <begin position="452"/>
        <end position="472"/>
    </location>
</feature>
<proteinExistence type="predicted"/>
<gene>
    <name evidence="3" type="ORF">FYJ60_04010</name>
</gene>
<keyword evidence="2" id="KW-0812">Transmembrane</keyword>
<sequence>MFRKFSYIKKKDNALWQCIFINSLVAFFSFLWLILMNKGAFTLCGDYNAQAVPFSVGMHKAILGGQSWSWGVDLGTQTVGAYSFYGLGSISFWITMLFPVSATPCLMGWLYVLKYIAAGVTSFLYIRQFTRDDNYAVIGSLLYAFSGFQAVNLEFYTFHDATILFPLLLLEFDRMMKSGKCILRDGRHFIAVTALSCLNSYFFFVGQVVFLILYFFLRYGKRDLKLTVRNLIFCSIAGLWGVMIAGILFLPNILFISGNKRSSVRVLLSQFFPEPRMLLYLLKGFLFPGEAMYDSSAVYNRRWTSTSAYLPLIGMSGVLAYLHGRHKDWLSRMLRVLLVAAFSPLLTSAFLLFTEANQRWWYMLILLMVSASAIVMEQEVRKENRDVLKKAILANAVVLIVFYAALNLIKWNDTENSLVCHRGFFLLIFAVALAGLFILYRLSANARHFCRAVTAWTAVFALLTTGYTLGYYRFADGVSEKYTERISLYSQLEPIDEQYRYIDENMMLYSNGASGLRIFSSTVSNSIVYFDSLFDFYKQARRLDKTSYAGLAELFGGKYDVTTDPEGRTPLRTYEVNGKTYYVVERNACPIGFAVDQVITEEDLKKIDVSERGLVLLRSAVIQQDDYEGVSDLTPCVSSRTALESIQTDAATDKIAGSGTGKLDPSDNAGLVFDSDQEGYSPSGRSADNLSKSSPVEKIVLTDDELQKVAAERVAYDTGRAVGNFQRTSDGFICESDYSDDKLVYFSVPNDSGWKAFIDGEETAIINSGGMMLIRIPAGTHSIEFHYTTPGLSAGAAISLLSLSAFVLFSLADRKRRKKQI</sequence>
<feature type="transmembrane region" description="Helical" evidence="2">
    <location>
        <begin position="305"/>
        <end position="322"/>
    </location>
</feature>
<feature type="region of interest" description="Disordered" evidence="1">
    <location>
        <begin position="654"/>
        <end position="692"/>
    </location>
</feature>
<dbReference type="Proteomes" id="UP000466864">
    <property type="component" value="Unassembled WGS sequence"/>
</dbReference>
<reference evidence="3 4" key="1">
    <citation type="submission" date="2019-08" db="EMBL/GenBank/DDBJ databases">
        <title>In-depth cultivation of the pig gut microbiome towards novel bacterial diversity and tailored functional studies.</title>
        <authorList>
            <person name="Wylensek D."/>
            <person name="Hitch T.C.A."/>
            <person name="Clavel T."/>
        </authorList>
    </citation>
    <scope>NUCLEOTIDE SEQUENCE [LARGE SCALE GENOMIC DNA]</scope>
    <source>
        <strain evidence="3 4">Oil+RF-744-WCA-WT-13</strain>
    </source>
</reference>
<feature type="transmembrane region" description="Helical" evidence="2">
    <location>
        <begin position="90"/>
        <end position="113"/>
    </location>
</feature>
<keyword evidence="2" id="KW-0472">Membrane</keyword>
<dbReference type="Pfam" id="PF09586">
    <property type="entry name" value="YfhO"/>
    <property type="match status" value="2"/>
</dbReference>
<dbReference type="AlphaFoldDB" id="A0A7X2P765"/>
<comment type="caution">
    <text evidence="3">The sequence shown here is derived from an EMBL/GenBank/DDBJ whole genome shotgun (WGS) entry which is preliminary data.</text>
</comment>
<name>A0A7X2P765_9FIRM</name>
<feature type="transmembrane region" description="Helical" evidence="2">
    <location>
        <begin position="334"/>
        <end position="354"/>
    </location>
</feature>
<evidence type="ECO:0000256" key="2">
    <source>
        <dbReference type="SAM" id="Phobius"/>
    </source>
</evidence>
<accession>A0A7X2P765</accession>
<dbReference type="EMBL" id="VUMV01000002">
    <property type="protein sequence ID" value="MST81477.1"/>
    <property type="molecule type" value="Genomic_DNA"/>
</dbReference>
<feature type="transmembrane region" description="Helical" evidence="2">
    <location>
        <begin position="792"/>
        <end position="812"/>
    </location>
</feature>
<evidence type="ECO:0000256" key="1">
    <source>
        <dbReference type="SAM" id="MobiDB-lite"/>
    </source>
</evidence>
<feature type="transmembrane region" description="Helical" evidence="2">
    <location>
        <begin position="14"/>
        <end position="35"/>
    </location>
</feature>
<evidence type="ECO:0000313" key="4">
    <source>
        <dbReference type="Proteomes" id="UP000466864"/>
    </source>
</evidence>
<dbReference type="RefSeq" id="WP_154457282.1">
    <property type="nucleotide sequence ID" value="NZ_VUMV01000002.1"/>
</dbReference>
<evidence type="ECO:0000313" key="3">
    <source>
        <dbReference type="EMBL" id="MST81477.1"/>
    </source>
</evidence>